<organism evidence="4 5">
    <name type="scientific">Candidatus Fervidibacter japonicus</name>
    <dbReference type="NCBI Taxonomy" id="2035412"/>
    <lineage>
        <taxon>Bacteria</taxon>
        <taxon>Candidatus Fervidibacterota</taxon>
        <taxon>Candidatus Fervidibacter</taxon>
    </lineage>
</organism>
<sequence length="217" mass="24302">MTAAFFDVDGTLTRTNVLVPLAWFQRAHLPSWRYGIWLAGLMVQAPLYWLADRIDRTLFVRWFYRRYKGIPAASARQWHAQHFGDMLLQALRPAAFACVQTHRAQGHRIVLVTGNLDFVVAPLAELLGADFLAVALEERDGVFTGRLASPPMVGAAKATALREYAQRHGIVLATSYAYGDSISDAPMLMCVGNPVAVNPDPKLRRLAQQRGWRIVTW</sequence>
<dbReference type="GO" id="GO:0046872">
    <property type="term" value="F:metal ion binding"/>
    <property type="evidence" value="ECO:0007669"/>
    <property type="project" value="UniProtKB-KW"/>
</dbReference>
<protein>
    <submittedName>
        <fullName evidence="4">Phosphoserine phosphatase SerB1</fullName>
        <ecNumber evidence="4">3.1.3.3</ecNumber>
    </submittedName>
</protein>
<evidence type="ECO:0000256" key="2">
    <source>
        <dbReference type="ARBA" id="ARBA00022801"/>
    </source>
</evidence>
<keyword evidence="1" id="KW-0479">Metal-binding</keyword>
<dbReference type="Proteomes" id="UP000236173">
    <property type="component" value="Unassembled WGS sequence"/>
</dbReference>
<dbReference type="InterPro" id="IPR036412">
    <property type="entry name" value="HAD-like_sf"/>
</dbReference>
<dbReference type="AlphaFoldDB" id="A0A2H5XFP6"/>
<dbReference type="Pfam" id="PF12710">
    <property type="entry name" value="HAD"/>
    <property type="match status" value="1"/>
</dbReference>
<dbReference type="InterPro" id="IPR050582">
    <property type="entry name" value="HAD-like_SerB"/>
</dbReference>
<name>A0A2H5XFP6_9BACT</name>
<dbReference type="InterPro" id="IPR023214">
    <property type="entry name" value="HAD_sf"/>
</dbReference>
<dbReference type="EMBL" id="BEHT01000047">
    <property type="protein sequence ID" value="GBD00010.1"/>
    <property type="molecule type" value="Genomic_DNA"/>
</dbReference>
<dbReference type="InterPro" id="IPR006385">
    <property type="entry name" value="HAD_hydro_SerB1"/>
</dbReference>
<dbReference type="CDD" id="cd02612">
    <property type="entry name" value="HAD_PGPPase"/>
    <property type="match status" value="1"/>
</dbReference>
<dbReference type="NCBIfam" id="TIGR01488">
    <property type="entry name" value="HAD-SF-IB"/>
    <property type="match status" value="1"/>
</dbReference>
<dbReference type="Gene3D" id="1.20.1440.100">
    <property type="entry name" value="SG protein - dephosphorylation function"/>
    <property type="match status" value="1"/>
</dbReference>
<dbReference type="Gene3D" id="3.40.50.1000">
    <property type="entry name" value="HAD superfamily/HAD-like"/>
    <property type="match status" value="1"/>
</dbReference>
<dbReference type="EC" id="3.1.3.3" evidence="4"/>
<dbReference type="PANTHER" id="PTHR43344:SF13">
    <property type="entry name" value="PHOSPHATASE RV3661-RELATED"/>
    <property type="match status" value="1"/>
</dbReference>
<accession>A0A2H5XFP6</accession>
<dbReference type="NCBIfam" id="TIGR01490">
    <property type="entry name" value="HAD-SF-IB-hyp1"/>
    <property type="match status" value="1"/>
</dbReference>
<comment type="caution">
    <text evidence="4">The sequence shown here is derived from an EMBL/GenBank/DDBJ whole genome shotgun (WGS) entry which is preliminary data.</text>
</comment>
<reference evidence="5" key="1">
    <citation type="submission" date="2017-09" db="EMBL/GenBank/DDBJ databases">
        <title>Metaegenomics of thermophilic ammonia-oxidizing enrichment culture.</title>
        <authorList>
            <person name="Kato S."/>
            <person name="Suzuki K."/>
        </authorList>
    </citation>
    <scope>NUCLEOTIDE SEQUENCE [LARGE SCALE GENOMIC DNA]</scope>
</reference>
<dbReference type="GO" id="GO:0016787">
    <property type="term" value="F:hydrolase activity"/>
    <property type="evidence" value="ECO:0007669"/>
    <property type="project" value="UniProtKB-KW"/>
</dbReference>
<proteinExistence type="predicted"/>
<evidence type="ECO:0000313" key="4">
    <source>
        <dbReference type="EMBL" id="GBD00010.1"/>
    </source>
</evidence>
<dbReference type="SUPFAM" id="SSF56784">
    <property type="entry name" value="HAD-like"/>
    <property type="match status" value="1"/>
</dbReference>
<keyword evidence="2 4" id="KW-0378">Hydrolase</keyword>
<keyword evidence="3" id="KW-0460">Magnesium</keyword>
<evidence type="ECO:0000256" key="3">
    <source>
        <dbReference type="ARBA" id="ARBA00022842"/>
    </source>
</evidence>
<evidence type="ECO:0000313" key="5">
    <source>
        <dbReference type="Proteomes" id="UP000236173"/>
    </source>
</evidence>
<evidence type="ECO:0000256" key="1">
    <source>
        <dbReference type="ARBA" id="ARBA00022723"/>
    </source>
</evidence>
<dbReference type="PANTHER" id="PTHR43344">
    <property type="entry name" value="PHOSPHOSERINE PHOSPHATASE"/>
    <property type="match status" value="1"/>
</dbReference>
<gene>
    <name evidence="4" type="primary">serB1</name>
    <name evidence="4" type="ORF">HRbin17_02544</name>
</gene>